<evidence type="ECO:0000256" key="3">
    <source>
        <dbReference type="ARBA" id="ARBA00023157"/>
    </source>
</evidence>
<organism evidence="7 8">
    <name type="scientific">Coemansia spiralis</name>
    <dbReference type="NCBI Taxonomy" id="417178"/>
    <lineage>
        <taxon>Eukaryota</taxon>
        <taxon>Fungi</taxon>
        <taxon>Fungi incertae sedis</taxon>
        <taxon>Zoopagomycota</taxon>
        <taxon>Kickxellomycotina</taxon>
        <taxon>Kickxellomycetes</taxon>
        <taxon>Kickxellales</taxon>
        <taxon>Kickxellaceae</taxon>
        <taxon>Coemansia</taxon>
    </lineage>
</organism>
<dbReference type="EMBL" id="JANBTX010000002">
    <property type="protein sequence ID" value="KAJ2691261.1"/>
    <property type="molecule type" value="Genomic_DNA"/>
</dbReference>
<dbReference type="Gene3D" id="3.40.30.10">
    <property type="entry name" value="Glutaredoxin"/>
    <property type="match status" value="1"/>
</dbReference>
<dbReference type="FunFam" id="3.40.30.10:FF:000026">
    <property type="entry name" value="Glutaredoxin 2"/>
    <property type="match status" value="1"/>
</dbReference>
<dbReference type="InterPro" id="IPR011899">
    <property type="entry name" value="Glutaredoxin_euk/vir"/>
</dbReference>
<sequence>MGIGASVPQQQQLQSTAMSKVSKLVSGLITQNPVMVFSKSYCPYCTRAKSELTKRKIAFKAVELDNTKDGGDIQAYLQQLTTQRTVPNIFANGHHIGGCDDTLDKLASGKFQQLLAGKKGPFVVVEKPAPAKEESGTESERTDTSATTPVPQPEGKTSAAAPVAQPEGKGKAVAESKTATPPVEQSPAKGTANVFPPAA</sequence>
<keyword evidence="4" id="KW-0676">Redox-active center</keyword>
<comment type="caution">
    <text evidence="7">The sequence shown here is derived from an EMBL/GenBank/DDBJ whole genome shotgun (WGS) entry which is preliminary data.</text>
</comment>
<dbReference type="GO" id="GO:0034599">
    <property type="term" value="P:cellular response to oxidative stress"/>
    <property type="evidence" value="ECO:0007669"/>
    <property type="project" value="TreeGrafter"/>
</dbReference>
<proteinExistence type="predicted"/>
<keyword evidence="1" id="KW-0813">Transport</keyword>
<dbReference type="InterPro" id="IPR011767">
    <property type="entry name" value="GLR_AS"/>
</dbReference>
<dbReference type="CDD" id="cd03419">
    <property type="entry name" value="GRX_GRXh_1_2_like"/>
    <property type="match status" value="1"/>
</dbReference>
<dbReference type="InterPro" id="IPR036249">
    <property type="entry name" value="Thioredoxin-like_sf"/>
</dbReference>
<gene>
    <name evidence="7" type="primary">TTR1_2</name>
    <name evidence="7" type="ORF">IWW39_000160</name>
</gene>
<dbReference type="SUPFAM" id="SSF52833">
    <property type="entry name" value="Thioredoxin-like"/>
    <property type="match status" value="1"/>
</dbReference>
<dbReference type="InterPro" id="IPR014025">
    <property type="entry name" value="Glutaredoxin_subgr"/>
</dbReference>
<evidence type="ECO:0000256" key="2">
    <source>
        <dbReference type="ARBA" id="ARBA00022982"/>
    </source>
</evidence>
<dbReference type="Pfam" id="PF00462">
    <property type="entry name" value="Glutaredoxin"/>
    <property type="match status" value="1"/>
</dbReference>
<dbReference type="NCBIfam" id="TIGR02180">
    <property type="entry name" value="GRX_euk"/>
    <property type="match status" value="1"/>
</dbReference>
<feature type="compositionally biased region" description="Basic and acidic residues" evidence="5">
    <location>
        <begin position="129"/>
        <end position="143"/>
    </location>
</feature>
<evidence type="ECO:0000256" key="1">
    <source>
        <dbReference type="ARBA" id="ARBA00022448"/>
    </source>
</evidence>
<keyword evidence="2" id="KW-0249">Electron transport</keyword>
<accession>A0A9W8GP49</accession>
<dbReference type="PROSITE" id="PS00195">
    <property type="entry name" value="GLUTAREDOXIN_1"/>
    <property type="match status" value="1"/>
</dbReference>
<evidence type="ECO:0000256" key="4">
    <source>
        <dbReference type="ARBA" id="ARBA00023284"/>
    </source>
</evidence>
<dbReference type="OrthoDB" id="418495at2759"/>
<dbReference type="GO" id="GO:0004602">
    <property type="term" value="F:glutathione peroxidase activity"/>
    <property type="evidence" value="ECO:0007669"/>
    <property type="project" value="UniProtKB-ARBA"/>
</dbReference>
<dbReference type="AlphaFoldDB" id="A0A9W8GP49"/>
<dbReference type="InterPro" id="IPR002109">
    <property type="entry name" value="Glutaredoxin"/>
</dbReference>
<protein>
    <submittedName>
        <fullName evidence="7">Glutaredoxin</fullName>
    </submittedName>
</protein>
<dbReference type="PRINTS" id="PR00160">
    <property type="entry name" value="GLUTAREDOXIN"/>
</dbReference>
<keyword evidence="8" id="KW-1185">Reference proteome</keyword>
<feature type="domain" description="Glutaredoxin" evidence="6">
    <location>
        <begin position="34"/>
        <end position="96"/>
    </location>
</feature>
<feature type="region of interest" description="Disordered" evidence="5">
    <location>
        <begin position="128"/>
        <end position="199"/>
    </location>
</feature>
<dbReference type="Proteomes" id="UP001151516">
    <property type="component" value="Unassembled WGS sequence"/>
</dbReference>
<reference evidence="7" key="1">
    <citation type="submission" date="2022-07" db="EMBL/GenBank/DDBJ databases">
        <title>Phylogenomic reconstructions and comparative analyses of Kickxellomycotina fungi.</title>
        <authorList>
            <person name="Reynolds N.K."/>
            <person name="Stajich J.E."/>
            <person name="Barry K."/>
            <person name="Grigoriev I.V."/>
            <person name="Crous P."/>
            <person name="Smith M.E."/>
        </authorList>
    </citation>
    <scope>NUCLEOTIDE SEQUENCE</scope>
    <source>
        <strain evidence="7">CBS 109367</strain>
    </source>
</reference>
<dbReference type="PANTHER" id="PTHR45694">
    <property type="entry name" value="GLUTAREDOXIN 2"/>
    <property type="match status" value="1"/>
</dbReference>
<dbReference type="PANTHER" id="PTHR45694:SF18">
    <property type="entry name" value="GLUTAREDOXIN-1-RELATED"/>
    <property type="match status" value="1"/>
</dbReference>
<dbReference type="GO" id="GO:0015038">
    <property type="term" value="F:glutathione disulfide oxidoreductase activity"/>
    <property type="evidence" value="ECO:0007669"/>
    <property type="project" value="TreeGrafter"/>
</dbReference>
<name>A0A9W8GP49_9FUNG</name>
<keyword evidence="3" id="KW-1015">Disulfide bond</keyword>
<evidence type="ECO:0000313" key="7">
    <source>
        <dbReference type="EMBL" id="KAJ2691261.1"/>
    </source>
</evidence>
<evidence type="ECO:0000313" key="8">
    <source>
        <dbReference type="Proteomes" id="UP001151516"/>
    </source>
</evidence>
<evidence type="ECO:0000259" key="6">
    <source>
        <dbReference type="Pfam" id="PF00462"/>
    </source>
</evidence>
<dbReference type="PROSITE" id="PS51354">
    <property type="entry name" value="GLUTAREDOXIN_2"/>
    <property type="match status" value="1"/>
</dbReference>
<dbReference type="GO" id="GO:0005737">
    <property type="term" value="C:cytoplasm"/>
    <property type="evidence" value="ECO:0007669"/>
    <property type="project" value="TreeGrafter"/>
</dbReference>
<evidence type="ECO:0000256" key="5">
    <source>
        <dbReference type="SAM" id="MobiDB-lite"/>
    </source>
</evidence>